<comment type="caution">
    <text evidence="3">The sequence shown here is derived from an EMBL/GenBank/DDBJ whole genome shotgun (WGS) entry which is preliminary data.</text>
</comment>
<dbReference type="InterPro" id="IPR014555">
    <property type="entry name" value="RecF-like"/>
</dbReference>
<evidence type="ECO:0000259" key="2">
    <source>
        <dbReference type="Pfam" id="PF13304"/>
    </source>
</evidence>
<protein>
    <submittedName>
        <fullName evidence="3">SMC domain protein</fullName>
    </submittedName>
</protein>
<evidence type="ECO:0000313" key="3">
    <source>
        <dbReference type="EMBL" id="EQD49759.1"/>
    </source>
</evidence>
<gene>
    <name evidence="3" type="ORF">B2A_07543</name>
</gene>
<reference evidence="3" key="2">
    <citation type="journal article" date="2014" name="ISME J.">
        <title>Microbial stratification in low pH oxic and suboxic macroscopic growths along an acid mine drainage.</title>
        <authorList>
            <person name="Mendez-Garcia C."/>
            <person name="Mesa V."/>
            <person name="Sprenger R.R."/>
            <person name="Richter M."/>
            <person name="Diez M.S."/>
            <person name="Solano J."/>
            <person name="Bargiela R."/>
            <person name="Golyshina O.V."/>
            <person name="Manteca A."/>
            <person name="Ramos J.L."/>
            <person name="Gallego J.R."/>
            <person name="Llorente I."/>
            <person name="Martins Dos Santos V.A."/>
            <person name="Jensen O.N."/>
            <person name="Pelaez A.I."/>
            <person name="Sanchez J."/>
            <person name="Ferrer M."/>
        </authorList>
    </citation>
    <scope>NUCLEOTIDE SEQUENCE</scope>
</reference>
<sequence length="414" mass="46693">MTSPQARRHAPARIEYLKVQNFRALREVEFKDLTPLTVLLGPNGSGKSTVFDVFAFLAECFELGLRRAWDKRGRAKELRTRGCDGPVSIEIKYREPPNYPLITYHLAVDERNGAPVVVEEWLRWKRGSHGQPFRFLDYHEGHGRAVSGDLPDEQDRRVEVPLKSADLLAVNALGQFAEHPRVAALREFITGWHVSYLTTESARGQPEAGPQERLTKTGDNIANVIQYLAERHPARLKKIFDVLQQRVPRIERVLAETMPDGRLLLQIKDAPFSHPVLAKFASDGTLKMLAYLVLLYDPTPPPFIGIEEPENFLHPRLLPELAEECRAASERTQLLVTTHSPFFLNALRPAEVRVLWRDEHGYTQTQRAADLPGVPAFVEQGALLGQLWMEGQLGVGDPLVNQGAPARVLRGRSR</sequence>
<name>T1B9Q4_9ZZZZ</name>
<proteinExistence type="predicted"/>
<dbReference type="EMBL" id="AUZZ01005400">
    <property type="protein sequence ID" value="EQD49759.1"/>
    <property type="molecule type" value="Genomic_DNA"/>
</dbReference>
<evidence type="ECO:0000259" key="1">
    <source>
        <dbReference type="Pfam" id="PF13175"/>
    </source>
</evidence>
<dbReference type="PIRSF" id="PIRSF029347">
    <property type="entry name" value="RecF"/>
    <property type="match status" value="1"/>
</dbReference>
<organism evidence="3">
    <name type="scientific">mine drainage metagenome</name>
    <dbReference type="NCBI Taxonomy" id="410659"/>
    <lineage>
        <taxon>unclassified sequences</taxon>
        <taxon>metagenomes</taxon>
        <taxon>ecological metagenomes</taxon>
    </lineage>
</organism>
<dbReference type="SUPFAM" id="SSF52540">
    <property type="entry name" value="P-loop containing nucleoside triphosphate hydrolases"/>
    <property type="match status" value="1"/>
</dbReference>
<dbReference type="Gene3D" id="3.40.50.300">
    <property type="entry name" value="P-loop containing nucleotide triphosphate hydrolases"/>
    <property type="match status" value="2"/>
</dbReference>
<feature type="domain" description="Endonuclease GajA/Old nuclease/RecF-like AAA" evidence="1">
    <location>
        <begin position="14"/>
        <end position="59"/>
    </location>
</feature>
<dbReference type="AlphaFoldDB" id="T1B9Q4"/>
<dbReference type="Pfam" id="PF13304">
    <property type="entry name" value="AAA_21"/>
    <property type="match status" value="1"/>
</dbReference>
<dbReference type="GO" id="GO:0016887">
    <property type="term" value="F:ATP hydrolysis activity"/>
    <property type="evidence" value="ECO:0007669"/>
    <property type="project" value="InterPro"/>
</dbReference>
<dbReference type="GO" id="GO:0006302">
    <property type="term" value="P:double-strand break repair"/>
    <property type="evidence" value="ECO:0007669"/>
    <property type="project" value="InterPro"/>
</dbReference>
<dbReference type="InterPro" id="IPR027417">
    <property type="entry name" value="P-loop_NTPase"/>
</dbReference>
<feature type="domain" description="ATPase AAA-type core" evidence="2">
    <location>
        <begin position="229"/>
        <end position="345"/>
    </location>
</feature>
<dbReference type="InterPro" id="IPR041685">
    <property type="entry name" value="AAA_GajA/Old/RecF-like"/>
</dbReference>
<dbReference type="GO" id="GO:0005524">
    <property type="term" value="F:ATP binding"/>
    <property type="evidence" value="ECO:0007669"/>
    <property type="project" value="InterPro"/>
</dbReference>
<accession>T1B9Q4</accession>
<dbReference type="PANTHER" id="PTHR40396">
    <property type="entry name" value="ATPASE-LIKE PROTEIN"/>
    <property type="match status" value="1"/>
</dbReference>
<reference evidence="3" key="1">
    <citation type="submission" date="2013-08" db="EMBL/GenBank/DDBJ databases">
        <authorList>
            <person name="Mendez C."/>
            <person name="Richter M."/>
            <person name="Ferrer M."/>
            <person name="Sanchez J."/>
        </authorList>
    </citation>
    <scope>NUCLEOTIDE SEQUENCE</scope>
</reference>
<dbReference type="InterPro" id="IPR003959">
    <property type="entry name" value="ATPase_AAA_core"/>
</dbReference>
<dbReference type="PANTHER" id="PTHR40396:SF1">
    <property type="entry name" value="ATPASE AAA-TYPE CORE DOMAIN-CONTAINING PROTEIN"/>
    <property type="match status" value="1"/>
</dbReference>
<dbReference type="Pfam" id="PF13175">
    <property type="entry name" value="AAA_15"/>
    <property type="match status" value="1"/>
</dbReference>